<protein>
    <submittedName>
        <fullName evidence="10">Protein ECERIFERUM 1</fullName>
    </submittedName>
</protein>
<dbReference type="OrthoDB" id="408954at2759"/>
<dbReference type="AlphaFoldDB" id="A0A1S3V9T7"/>
<dbReference type="GO" id="GO:0016491">
    <property type="term" value="F:oxidoreductase activity"/>
    <property type="evidence" value="ECO:0007669"/>
    <property type="project" value="InterPro"/>
</dbReference>
<evidence type="ECO:0000313" key="10">
    <source>
        <dbReference type="RefSeq" id="XP_014515111.1"/>
    </source>
</evidence>
<keyword evidence="4 6" id="KW-1133">Transmembrane helix</keyword>
<feature type="transmembrane region" description="Helical" evidence="6">
    <location>
        <begin position="325"/>
        <end position="345"/>
    </location>
</feature>
<evidence type="ECO:0000256" key="4">
    <source>
        <dbReference type="ARBA" id="ARBA00022989"/>
    </source>
</evidence>
<dbReference type="GO" id="GO:0016020">
    <property type="term" value="C:membrane"/>
    <property type="evidence" value="ECO:0007669"/>
    <property type="project" value="UniProtKB-SubCell"/>
</dbReference>
<keyword evidence="9" id="KW-1185">Reference proteome</keyword>
<dbReference type="KEGG" id="vra:106772969"/>
<evidence type="ECO:0000256" key="1">
    <source>
        <dbReference type="ARBA" id="ARBA00004141"/>
    </source>
</evidence>
<proteinExistence type="inferred from homology"/>
<dbReference type="Pfam" id="PF12076">
    <property type="entry name" value="CER1-like_C"/>
    <property type="match status" value="1"/>
</dbReference>
<sequence>MASMPGILTDWPWKPLGSFKYVVLLPWVVHSSYSVMVKDEKERDVSTFLILPFLLWRMLHNQIWITLSRYRTAKGNGRILDKGLEFEQVDREREWDDQILLNGLLYYLACYTLRGASHLPLWRTDGMVMAMLIHAGPVEFLYYWLHRALHHHFLYSRYHSHHHSSIVTEPITSVIHPFAEHISYFLLFSMPMLTLVFTNTASVGAMVLYVTYIDFMNNMGHSNFEVVPKWLFAIFPPLKYLIYTSSFHSLHHTQFRTNYSLFMPLYDYIYGTTDKASDTLHESALKREEETADVVHLTHLTTPESIYHIRLAFAYLASKPYTSKWYLNLMWPLTAWSMILTWIYGRTFIVEGNRFHKLKLQTWSIPKYTLQYFMQSQKVGINTMIEEAILDADRKGIKVLSLGLRNQEEELNIYGGLFVSRHPKLKVKVVDGSSLVVALVLNTIPKGTTQVLLRGKLTKVAYALVFSLCQQSIQVATLHEDDYVRLKKSIKGSETNLTFSKSSTQKIWLVGDELTEEEQLKAPKGTLFIPYTPFPPKKYRKDCFYHSTPAMLAPPSVQNIHSCEDWLARRVMSAWRIAGIVHSLEGWNEHECGHTMNDIDKVWHSTLQHGFQPLQVQEQVKELAQYY</sequence>
<feature type="transmembrane region" description="Helical" evidence="6">
    <location>
        <begin position="182"/>
        <end position="210"/>
    </location>
</feature>
<feature type="domain" description="Very-long-chain aldehyde decarbonylase CER1-like C-terminal" evidence="8">
    <location>
        <begin position="451"/>
        <end position="613"/>
    </location>
</feature>
<dbReference type="InterPro" id="IPR006694">
    <property type="entry name" value="Fatty_acid_hydroxylase"/>
</dbReference>
<dbReference type="PANTHER" id="PTHR11863">
    <property type="entry name" value="STEROL DESATURASE"/>
    <property type="match status" value="1"/>
</dbReference>
<dbReference type="RefSeq" id="XP_014515111.1">
    <property type="nucleotide sequence ID" value="XM_014659625.2"/>
</dbReference>
<dbReference type="InterPro" id="IPR050307">
    <property type="entry name" value="Sterol_Desaturase_Related"/>
</dbReference>
<comment type="subcellular location">
    <subcellularLocation>
        <location evidence="1">Membrane</location>
        <topology evidence="1">Multi-pass membrane protein</topology>
    </subcellularLocation>
</comment>
<evidence type="ECO:0000259" key="8">
    <source>
        <dbReference type="Pfam" id="PF12076"/>
    </source>
</evidence>
<dbReference type="STRING" id="3916.A0A1S3V9T7"/>
<dbReference type="GO" id="GO:0008610">
    <property type="term" value="P:lipid biosynthetic process"/>
    <property type="evidence" value="ECO:0007669"/>
    <property type="project" value="InterPro"/>
</dbReference>
<dbReference type="GO" id="GO:0005506">
    <property type="term" value="F:iron ion binding"/>
    <property type="evidence" value="ECO:0007669"/>
    <property type="project" value="InterPro"/>
</dbReference>
<evidence type="ECO:0000256" key="2">
    <source>
        <dbReference type="ARBA" id="ARBA00009324"/>
    </source>
</evidence>
<dbReference type="GeneID" id="106772969"/>
<dbReference type="Pfam" id="PF04116">
    <property type="entry name" value="FA_hydroxylase"/>
    <property type="match status" value="1"/>
</dbReference>
<dbReference type="Proteomes" id="UP000087766">
    <property type="component" value="Chromosome 9"/>
</dbReference>
<evidence type="ECO:0000256" key="6">
    <source>
        <dbReference type="SAM" id="Phobius"/>
    </source>
</evidence>
<evidence type="ECO:0000259" key="7">
    <source>
        <dbReference type="Pfam" id="PF04116"/>
    </source>
</evidence>
<gene>
    <name evidence="10" type="primary">LOC106772969</name>
</gene>
<reference evidence="10" key="2">
    <citation type="submission" date="2025-08" db="UniProtKB">
        <authorList>
            <consortium name="RefSeq"/>
        </authorList>
    </citation>
    <scope>IDENTIFICATION</scope>
    <source>
        <tissue evidence="10">Leaf</tissue>
    </source>
</reference>
<evidence type="ECO:0000256" key="3">
    <source>
        <dbReference type="ARBA" id="ARBA00022692"/>
    </source>
</evidence>
<name>A0A1S3V9T7_VIGRR</name>
<dbReference type="InterPro" id="IPR021940">
    <property type="entry name" value="CER1-like_C"/>
</dbReference>
<organism evidence="9 10">
    <name type="scientific">Vigna radiata var. radiata</name>
    <name type="common">Mung bean</name>
    <name type="synonym">Phaseolus aureus</name>
    <dbReference type="NCBI Taxonomy" id="3916"/>
    <lineage>
        <taxon>Eukaryota</taxon>
        <taxon>Viridiplantae</taxon>
        <taxon>Streptophyta</taxon>
        <taxon>Embryophyta</taxon>
        <taxon>Tracheophyta</taxon>
        <taxon>Spermatophyta</taxon>
        <taxon>Magnoliopsida</taxon>
        <taxon>eudicotyledons</taxon>
        <taxon>Gunneridae</taxon>
        <taxon>Pentapetalae</taxon>
        <taxon>rosids</taxon>
        <taxon>fabids</taxon>
        <taxon>Fabales</taxon>
        <taxon>Fabaceae</taxon>
        <taxon>Papilionoideae</taxon>
        <taxon>50 kb inversion clade</taxon>
        <taxon>NPAAA clade</taxon>
        <taxon>indigoferoid/millettioid clade</taxon>
        <taxon>Phaseoleae</taxon>
        <taxon>Vigna</taxon>
    </lineage>
</organism>
<evidence type="ECO:0000256" key="5">
    <source>
        <dbReference type="ARBA" id="ARBA00023136"/>
    </source>
</evidence>
<accession>A0A1S3V9T7</accession>
<comment type="similarity">
    <text evidence="2">Belongs to the sterol desaturase family.</text>
</comment>
<reference evidence="9" key="1">
    <citation type="journal article" date="2014" name="Nat. Commun.">
        <title>Genome sequence of mungbean and insights into evolution within Vigna species.</title>
        <authorList>
            <person name="Kang Y.J."/>
            <person name="Kim S.K."/>
            <person name="Kim M.Y."/>
            <person name="Lestari P."/>
            <person name="Kim K.H."/>
            <person name="Ha B.K."/>
            <person name="Jun T.H."/>
            <person name="Hwang W.J."/>
            <person name="Lee T."/>
            <person name="Lee J."/>
            <person name="Shim S."/>
            <person name="Yoon M.Y."/>
            <person name="Jang Y.E."/>
            <person name="Han K.S."/>
            <person name="Taeprayoon P."/>
            <person name="Yoon N."/>
            <person name="Somta P."/>
            <person name="Tanya P."/>
            <person name="Kim K.S."/>
            <person name="Gwag J.G."/>
            <person name="Moon J.K."/>
            <person name="Lee Y.H."/>
            <person name="Park B.S."/>
            <person name="Bombarely A."/>
            <person name="Doyle J.J."/>
            <person name="Jackson S.A."/>
            <person name="Schafleitner R."/>
            <person name="Srinives P."/>
            <person name="Varshney R.K."/>
            <person name="Lee S.H."/>
        </authorList>
    </citation>
    <scope>NUCLEOTIDE SEQUENCE [LARGE SCALE GENOMIC DNA]</scope>
    <source>
        <strain evidence="9">cv. VC1973A</strain>
    </source>
</reference>
<evidence type="ECO:0000313" key="9">
    <source>
        <dbReference type="Proteomes" id="UP000087766"/>
    </source>
</evidence>
<feature type="domain" description="Fatty acid hydroxylase" evidence="7">
    <location>
        <begin position="136"/>
        <end position="272"/>
    </location>
</feature>
<keyword evidence="5 6" id="KW-0472">Membrane</keyword>
<keyword evidence="3 6" id="KW-0812">Transmembrane</keyword>